<dbReference type="AlphaFoldDB" id="A0A173TP15"/>
<evidence type="ECO:0000313" key="3">
    <source>
        <dbReference type="Proteomes" id="UP000095598"/>
    </source>
</evidence>
<dbReference type="Proteomes" id="UP000095598">
    <property type="component" value="Unassembled WGS sequence"/>
</dbReference>
<evidence type="ECO:0000256" key="1">
    <source>
        <dbReference type="SAM" id="Phobius"/>
    </source>
</evidence>
<keyword evidence="1" id="KW-0472">Membrane</keyword>
<feature type="transmembrane region" description="Helical" evidence="1">
    <location>
        <begin position="13"/>
        <end position="31"/>
    </location>
</feature>
<keyword evidence="1" id="KW-0812">Transmembrane</keyword>
<keyword evidence="1" id="KW-1133">Transmembrane helix</keyword>
<evidence type="ECO:0000313" key="2">
    <source>
        <dbReference type="EMBL" id="CUN04150.1"/>
    </source>
</evidence>
<name>A0A173TP15_ANAHA</name>
<gene>
    <name evidence="2" type="ORF">ERS852425_02241</name>
</gene>
<sequence length="88" mass="10012">MKEFMTVEKIMELIIGGLISCIITLAVTFAIDKIKDKKRVDVDETPTQGNIPKRSDENLSEILKYADIHDNTNCDIHVNIYSDQKSDQ</sequence>
<proteinExistence type="predicted"/>
<protein>
    <submittedName>
        <fullName evidence="2">Uncharacterized protein</fullName>
    </submittedName>
</protein>
<accession>A0A173TP15</accession>
<dbReference type="EMBL" id="CYXT01000017">
    <property type="protein sequence ID" value="CUN04150.1"/>
    <property type="molecule type" value="Genomic_DNA"/>
</dbReference>
<dbReference type="RefSeq" id="WP_044923426.1">
    <property type="nucleotide sequence ID" value="NZ_CYXT01000017.1"/>
</dbReference>
<reference evidence="2 3" key="1">
    <citation type="submission" date="2015-09" db="EMBL/GenBank/DDBJ databases">
        <authorList>
            <consortium name="Pathogen Informatics"/>
        </authorList>
    </citation>
    <scope>NUCLEOTIDE SEQUENCE [LARGE SCALE GENOMIC DNA]</scope>
    <source>
        <strain evidence="2 3">2789STDY5608868</strain>
    </source>
</reference>
<organism evidence="2 3">
    <name type="scientific">Anaerostipes hadrus</name>
    <dbReference type="NCBI Taxonomy" id="649756"/>
    <lineage>
        <taxon>Bacteria</taxon>
        <taxon>Bacillati</taxon>
        <taxon>Bacillota</taxon>
        <taxon>Clostridia</taxon>
        <taxon>Lachnospirales</taxon>
        <taxon>Lachnospiraceae</taxon>
        <taxon>Anaerostipes</taxon>
    </lineage>
</organism>